<dbReference type="Proteomes" id="UP000297646">
    <property type="component" value="Unassembled WGS sequence"/>
</dbReference>
<protein>
    <submittedName>
        <fullName evidence="1">Uncharacterized protein</fullName>
    </submittedName>
</protein>
<sequence length="139" mass="14408">MISKNDASKIKDTVTNPAPATVSSVKIDKTNLSFGSMSLADLTPTTAVQATSGLTVSGVLAKGESLSVTANPWLTVDGTPAFMPTMQLNGEREDGTVISKSVVVNSDMQSLVTATDADKTFNLDLDKITMTNVSGVQPG</sequence>
<proteinExistence type="predicted"/>
<organism evidence="1 2">
    <name type="scientific">Weissella confusa</name>
    <name type="common">Lactobacillus confusus</name>
    <dbReference type="NCBI Taxonomy" id="1583"/>
    <lineage>
        <taxon>Bacteria</taxon>
        <taxon>Bacillati</taxon>
        <taxon>Bacillota</taxon>
        <taxon>Bacilli</taxon>
        <taxon>Lactobacillales</taxon>
        <taxon>Lactobacillaceae</taxon>
        <taxon>Weissella</taxon>
    </lineage>
</organism>
<dbReference type="AlphaFoldDB" id="A0A4Z0RXT1"/>
<evidence type="ECO:0000313" key="1">
    <source>
        <dbReference type="EMBL" id="TGE74437.1"/>
    </source>
</evidence>
<dbReference type="EMBL" id="PVSN01000020">
    <property type="protein sequence ID" value="TGE74437.1"/>
    <property type="molecule type" value="Genomic_DNA"/>
</dbReference>
<evidence type="ECO:0000313" key="2">
    <source>
        <dbReference type="Proteomes" id="UP000297646"/>
    </source>
</evidence>
<comment type="caution">
    <text evidence="1">The sequence shown here is derived from an EMBL/GenBank/DDBJ whole genome shotgun (WGS) entry which is preliminary data.</text>
</comment>
<gene>
    <name evidence="1" type="ORF">C6P11_03060</name>
</gene>
<name>A0A4Z0RXT1_WEICO</name>
<accession>A0A4Z0RXT1</accession>
<dbReference type="RefSeq" id="WP_135518496.1">
    <property type="nucleotide sequence ID" value="NZ_PVSN01000020.1"/>
</dbReference>
<reference evidence="1 2" key="1">
    <citation type="submission" date="2018-03" db="EMBL/GenBank/DDBJ databases">
        <title>Genome sequencing of Weissella confusa isolates.</title>
        <authorList>
            <person name="Kajala I."/>
            <person name="Baruah R."/>
            <person name="Bergsveinson J."/>
            <person name="Juvonen R."/>
            <person name="Ziola B."/>
        </authorList>
    </citation>
    <scope>NUCLEOTIDE SEQUENCE [LARGE SCALE GENOMIC DNA]</scope>
    <source>
        <strain evidence="1 2">VTT E-062653</strain>
    </source>
</reference>